<keyword evidence="3" id="KW-1185">Reference proteome</keyword>
<dbReference type="EMBL" id="KB206683">
    <property type="protein sequence ID" value="ELP89045.1"/>
    <property type="molecule type" value="Genomic_DNA"/>
</dbReference>
<feature type="chain" id="PRO_5001980193" description="ZP domain-containing protein" evidence="1">
    <location>
        <begin position="17"/>
        <end position="211"/>
    </location>
</feature>
<dbReference type="VEuPathDB" id="AmoebaDB:EIN_164650"/>
<reference evidence="2 3" key="1">
    <citation type="submission" date="2012-10" db="EMBL/GenBank/DDBJ databases">
        <authorList>
            <person name="Zafar N."/>
            <person name="Inman J."/>
            <person name="Hall N."/>
            <person name="Lorenzi H."/>
            <person name="Caler E."/>
        </authorList>
    </citation>
    <scope>NUCLEOTIDE SEQUENCE [LARGE SCALE GENOMIC DNA]</scope>
    <source>
        <strain evidence="2 3">IP1</strain>
    </source>
</reference>
<feature type="signal peptide" evidence="1">
    <location>
        <begin position="1"/>
        <end position="16"/>
    </location>
</feature>
<protein>
    <recommendedName>
        <fullName evidence="4">ZP domain-containing protein</fullName>
    </recommendedName>
</protein>
<evidence type="ECO:0008006" key="4">
    <source>
        <dbReference type="Google" id="ProtNLM"/>
    </source>
</evidence>
<dbReference type="AlphaFoldDB" id="A0A0A1U4F4"/>
<gene>
    <name evidence="2" type="ORF">EIN_164650</name>
</gene>
<dbReference type="KEGG" id="eiv:EIN_164650"/>
<keyword evidence="1" id="KW-0732">Signal</keyword>
<evidence type="ECO:0000256" key="1">
    <source>
        <dbReference type="SAM" id="SignalP"/>
    </source>
</evidence>
<accession>A0A0A1U4F4</accession>
<dbReference type="GeneID" id="14888040"/>
<dbReference type="Proteomes" id="UP000014680">
    <property type="component" value="Unassembled WGS sequence"/>
</dbReference>
<evidence type="ECO:0000313" key="2">
    <source>
        <dbReference type="EMBL" id="ELP89045.1"/>
    </source>
</evidence>
<dbReference type="RefSeq" id="XP_004255816.1">
    <property type="nucleotide sequence ID" value="XM_004255768.1"/>
</dbReference>
<sequence length="211" mass="23552">MSFVVLFLLLVSYTSSQYIISLTTKTGFPGTYVIFQNATCYYAGNGEYKSFLIRLTDYAPSPYPYVYVANGTSCAKQVGQALPLTETYMSKFGLNFSLTIPENAFIAHIYIESESCELKDNNSQPLMVYAQTTCFLRDETGKTSGIYKMSGDDMTYTMYDYSSDCTGKPFPLGFRTHRCLVGDNKGLVFGEREGTFGILAVFLSFVLLALF</sequence>
<name>A0A0A1U4F4_ENTIV</name>
<organism evidence="2 3">
    <name type="scientific">Entamoeba invadens IP1</name>
    <dbReference type="NCBI Taxonomy" id="370355"/>
    <lineage>
        <taxon>Eukaryota</taxon>
        <taxon>Amoebozoa</taxon>
        <taxon>Evosea</taxon>
        <taxon>Archamoebae</taxon>
        <taxon>Mastigamoebida</taxon>
        <taxon>Entamoebidae</taxon>
        <taxon>Entamoeba</taxon>
    </lineage>
</organism>
<evidence type="ECO:0000313" key="3">
    <source>
        <dbReference type="Proteomes" id="UP000014680"/>
    </source>
</evidence>
<proteinExistence type="predicted"/>